<comment type="subcellular location">
    <subcellularLocation>
        <location evidence="1">Cell membrane</location>
        <topology evidence="1">Multi-pass membrane protein</topology>
    </subcellularLocation>
</comment>
<comment type="caution">
    <text evidence="9">The sequence shown here is derived from an EMBL/GenBank/DDBJ whole genome shotgun (WGS) entry which is preliminary data.</text>
</comment>
<evidence type="ECO:0000256" key="2">
    <source>
        <dbReference type="ARBA" id="ARBA00022475"/>
    </source>
</evidence>
<evidence type="ECO:0000256" key="3">
    <source>
        <dbReference type="ARBA" id="ARBA00022692"/>
    </source>
</evidence>
<dbReference type="Pfam" id="PF00482">
    <property type="entry name" value="T2SSF"/>
    <property type="match status" value="1"/>
</dbReference>
<name>A0A919BK41_STRFL</name>
<dbReference type="PANTHER" id="PTHR35007:SF3">
    <property type="entry name" value="POSSIBLE CONSERVED ALANINE RICH MEMBRANE PROTEIN"/>
    <property type="match status" value="1"/>
</dbReference>
<evidence type="ECO:0000256" key="6">
    <source>
        <dbReference type="SAM" id="MobiDB-lite"/>
    </source>
</evidence>
<keyword evidence="10" id="KW-1185">Reference proteome</keyword>
<proteinExistence type="predicted"/>
<organism evidence="9 10">
    <name type="scientific">Streptomyces filamentosus</name>
    <name type="common">Streptomyces roseosporus</name>
    <dbReference type="NCBI Taxonomy" id="67294"/>
    <lineage>
        <taxon>Bacteria</taxon>
        <taxon>Bacillati</taxon>
        <taxon>Actinomycetota</taxon>
        <taxon>Actinomycetes</taxon>
        <taxon>Kitasatosporales</taxon>
        <taxon>Streptomycetaceae</taxon>
        <taxon>Streptomyces</taxon>
    </lineage>
</organism>
<protein>
    <submittedName>
        <fullName evidence="9">Membrane protein</fullName>
    </submittedName>
</protein>
<dbReference type="Proteomes" id="UP000632849">
    <property type="component" value="Unassembled WGS sequence"/>
</dbReference>
<reference evidence="9" key="1">
    <citation type="journal article" date="2014" name="Int. J. Syst. Evol. Microbiol.">
        <title>Complete genome sequence of Corynebacterium casei LMG S-19264T (=DSM 44701T), isolated from a smear-ripened cheese.</title>
        <authorList>
            <consortium name="US DOE Joint Genome Institute (JGI-PGF)"/>
            <person name="Walter F."/>
            <person name="Albersmeier A."/>
            <person name="Kalinowski J."/>
            <person name="Ruckert C."/>
        </authorList>
    </citation>
    <scope>NUCLEOTIDE SEQUENCE</scope>
    <source>
        <strain evidence="9">JCM 4122</strain>
    </source>
</reference>
<evidence type="ECO:0000313" key="9">
    <source>
        <dbReference type="EMBL" id="GHF95933.1"/>
    </source>
</evidence>
<keyword evidence="5 7" id="KW-0472">Membrane</keyword>
<feature type="region of interest" description="Disordered" evidence="6">
    <location>
        <begin position="50"/>
        <end position="70"/>
    </location>
</feature>
<evidence type="ECO:0000256" key="5">
    <source>
        <dbReference type="ARBA" id="ARBA00023136"/>
    </source>
</evidence>
<gene>
    <name evidence="9" type="ORF">GCM10017667_27650</name>
</gene>
<accession>A0A919BK41</accession>
<feature type="domain" description="Type II secretion system protein GspF" evidence="8">
    <location>
        <begin position="146"/>
        <end position="268"/>
    </location>
</feature>
<dbReference type="EMBL" id="BNBE01000001">
    <property type="protein sequence ID" value="GHF95933.1"/>
    <property type="molecule type" value="Genomic_DNA"/>
</dbReference>
<evidence type="ECO:0000256" key="4">
    <source>
        <dbReference type="ARBA" id="ARBA00022989"/>
    </source>
</evidence>
<evidence type="ECO:0000259" key="8">
    <source>
        <dbReference type="Pfam" id="PF00482"/>
    </source>
</evidence>
<dbReference type="PANTHER" id="PTHR35007">
    <property type="entry name" value="INTEGRAL MEMBRANE PROTEIN-RELATED"/>
    <property type="match status" value="1"/>
</dbReference>
<dbReference type="AlphaFoldDB" id="A0A919BK41"/>
<dbReference type="RefSeq" id="WP_373310189.1">
    <property type="nucleotide sequence ID" value="NZ_BNBE01000001.1"/>
</dbReference>
<keyword evidence="2" id="KW-1003">Cell membrane</keyword>
<feature type="transmembrane region" description="Helical" evidence="7">
    <location>
        <begin position="249"/>
        <end position="276"/>
    </location>
</feature>
<evidence type="ECO:0000313" key="10">
    <source>
        <dbReference type="Proteomes" id="UP000632849"/>
    </source>
</evidence>
<sequence>MRSELTRTAAGLVLACWPLGRAWLLLVRTRRDRAVRRRLGALFGTGAGPAPRRTGAVRRARGDGKPRRGPHRVVARGAAVLRDLPVPVRVSVVAGVLCAGVFLGPVAVLPAGAAGAFGARWWLRRAEADRASAEDRRAAARLPLAADLLAACASAGAGPGEAAEAVGRSLGGPLGERLLRTAAELRLGGEPAEVWGRFGAIPGAEGLARCMERAGASGAPAAEAIARHAAALRAAAARTATARARRAQVLISAPVGLCFLPAFLAVGVAPVVIGLASGLLGP</sequence>
<dbReference type="GO" id="GO:0005886">
    <property type="term" value="C:plasma membrane"/>
    <property type="evidence" value="ECO:0007669"/>
    <property type="project" value="UniProtKB-SubCell"/>
</dbReference>
<keyword evidence="3 7" id="KW-0812">Transmembrane</keyword>
<dbReference type="InterPro" id="IPR018076">
    <property type="entry name" value="T2SS_GspF_dom"/>
</dbReference>
<keyword evidence="4 7" id="KW-1133">Transmembrane helix</keyword>
<reference evidence="9" key="2">
    <citation type="submission" date="2020-09" db="EMBL/GenBank/DDBJ databases">
        <authorList>
            <person name="Sun Q."/>
            <person name="Ohkuma M."/>
        </authorList>
    </citation>
    <scope>NUCLEOTIDE SEQUENCE</scope>
    <source>
        <strain evidence="9">JCM 4122</strain>
    </source>
</reference>
<evidence type="ECO:0000256" key="7">
    <source>
        <dbReference type="SAM" id="Phobius"/>
    </source>
</evidence>
<evidence type="ECO:0000256" key="1">
    <source>
        <dbReference type="ARBA" id="ARBA00004651"/>
    </source>
</evidence>